<keyword evidence="2" id="KW-0255">Endonuclease</keyword>
<dbReference type="SUPFAM" id="SSF52980">
    <property type="entry name" value="Restriction endonuclease-like"/>
    <property type="match status" value="1"/>
</dbReference>
<dbReference type="Proteomes" id="UP000199632">
    <property type="component" value="Unassembled WGS sequence"/>
</dbReference>
<evidence type="ECO:0000259" key="1">
    <source>
        <dbReference type="Pfam" id="PF05685"/>
    </source>
</evidence>
<dbReference type="Gene3D" id="3.90.1570.10">
    <property type="entry name" value="tt1808, chain A"/>
    <property type="match status" value="1"/>
</dbReference>
<dbReference type="InterPro" id="IPR008538">
    <property type="entry name" value="Uma2"/>
</dbReference>
<keyword evidence="2" id="KW-0540">Nuclease</keyword>
<protein>
    <submittedName>
        <fullName evidence="2">Endonuclease, Uma2 family (Restriction endonuclease fold)</fullName>
    </submittedName>
</protein>
<dbReference type="InterPro" id="IPR012296">
    <property type="entry name" value="Nuclease_put_TT1808"/>
</dbReference>
<dbReference type="AlphaFoldDB" id="A0A1H3RK02"/>
<name>A0A1H3RK02_9ACTN</name>
<dbReference type="GO" id="GO:0004519">
    <property type="term" value="F:endonuclease activity"/>
    <property type="evidence" value="ECO:0007669"/>
    <property type="project" value="UniProtKB-KW"/>
</dbReference>
<feature type="domain" description="Putative restriction endonuclease" evidence="1">
    <location>
        <begin position="28"/>
        <end position="153"/>
    </location>
</feature>
<evidence type="ECO:0000313" key="3">
    <source>
        <dbReference type="Proteomes" id="UP000199632"/>
    </source>
</evidence>
<accession>A0A1H3RK02</accession>
<dbReference type="CDD" id="cd06260">
    <property type="entry name" value="DUF820-like"/>
    <property type="match status" value="1"/>
</dbReference>
<keyword evidence="3" id="KW-1185">Reference proteome</keyword>
<dbReference type="Pfam" id="PF05685">
    <property type="entry name" value="Uma2"/>
    <property type="match status" value="1"/>
</dbReference>
<gene>
    <name evidence="2" type="ORF">SAMN05421684_3912</name>
</gene>
<proteinExistence type="predicted"/>
<organism evidence="2 3">
    <name type="scientific">Asanoa ishikariensis</name>
    <dbReference type="NCBI Taxonomy" id="137265"/>
    <lineage>
        <taxon>Bacteria</taxon>
        <taxon>Bacillati</taxon>
        <taxon>Actinomycetota</taxon>
        <taxon>Actinomycetes</taxon>
        <taxon>Micromonosporales</taxon>
        <taxon>Micromonosporaceae</taxon>
        <taxon>Asanoa</taxon>
    </lineage>
</organism>
<evidence type="ECO:0000313" key="2">
    <source>
        <dbReference type="EMBL" id="SDZ25996.1"/>
    </source>
</evidence>
<sequence length="205" mass="23232">MGDYSEEEPMTAAPTLPERQEWTVDDLGELPGDLRYELINGRLIVASPTHPHQDLCVRILLALEANCPEDQYYVSLDTSLRIDRRSEPRPDIAVIVPDHNTTSPIPIEDAILAIEVISPDSTFRDLYDKVRLYGRAGVQRYWVVDPQHDDITLSEFTLSASGELVPSAHTAEVFTTEWPWKVTIDLPALTQRWKAKVARDVRNRG</sequence>
<dbReference type="InterPro" id="IPR011335">
    <property type="entry name" value="Restrct_endonuc-II-like"/>
</dbReference>
<dbReference type="STRING" id="137265.SAMN05421684_3912"/>
<dbReference type="PANTHER" id="PTHR35400">
    <property type="entry name" value="SLR1083 PROTEIN"/>
    <property type="match status" value="1"/>
</dbReference>
<dbReference type="PANTHER" id="PTHR35400:SF3">
    <property type="entry name" value="SLL1072 PROTEIN"/>
    <property type="match status" value="1"/>
</dbReference>
<dbReference type="EMBL" id="FNQB01000002">
    <property type="protein sequence ID" value="SDZ25996.1"/>
    <property type="molecule type" value="Genomic_DNA"/>
</dbReference>
<keyword evidence="2" id="KW-0378">Hydrolase</keyword>
<reference evidence="3" key="1">
    <citation type="submission" date="2016-10" db="EMBL/GenBank/DDBJ databases">
        <authorList>
            <person name="Varghese N."/>
            <person name="Submissions S."/>
        </authorList>
    </citation>
    <scope>NUCLEOTIDE SEQUENCE [LARGE SCALE GENOMIC DNA]</scope>
    <source>
        <strain evidence="3">DSM 44718</strain>
    </source>
</reference>